<evidence type="ECO:0000313" key="2">
    <source>
        <dbReference type="Proteomes" id="UP001218034"/>
    </source>
</evidence>
<protein>
    <submittedName>
        <fullName evidence="1">Uncharacterized protein</fullName>
    </submittedName>
</protein>
<sequence length="87" mass="10016">MSRGLNYVRTDFVRQVGSVNGNTMYGKGDEQTHSMNYRGEELTFHEDQNESSDEIAKLLDGNREAARELVREAGYKTEQRMRLVVTE</sequence>
<proteinExistence type="predicted"/>
<accession>A0ABY8CGB9</accession>
<gene>
    <name evidence="1" type="ORF">SVXNc_0765</name>
</gene>
<dbReference type="Proteomes" id="UP001218034">
    <property type="component" value="Chromosome"/>
</dbReference>
<dbReference type="RefSeq" id="WP_347721607.1">
    <property type="nucleotide sequence ID" value="NZ_CP104395.1"/>
</dbReference>
<dbReference type="GeneID" id="90590202"/>
<reference evidence="1 2" key="1">
    <citation type="submission" date="2022-09" db="EMBL/GenBank/DDBJ databases">
        <title>Xylan utilization by haloarchaea-nanohaloarchaea associations.</title>
        <authorList>
            <person name="Yakimov M."/>
        </authorList>
    </citation>
    <scope>NUCLEOTIDE SEQUENCE [LARGE SCALE GENOMIC DNA]</scope>
    <source>
        <strain evidence="1 2">SVXNc</strain>
    </source>
</reference>
<evidence type="ECO:0000313" key="1">
    <source>
        <dbReference type="EMBL" id="WEL19775.1"/>
    </source>
</evidence>
<keyword evidence="2" id="KW-1185">Reference proteome</keyword>
<dbReference type="EMBL" id="CP104395">
    <property type="protein sequence ID" value="WEL19775.1"/>
    <property type="molecule type" value="Genomic_DNA"/>
</dbReference>
<organism evidence="1 2">
    <name type="scientific">Candidatus Nanohalococcus occultus</name>
    <dbReference type="NCBI Taxonomy" id="2978047"/>
    <lineage>
        <taxon>Archaea</taxon>
        <taxon>Candidatus Nanohalarchaeota</taxon>
        <taxon>Candidatus Nanohalarchaeota incertae sedis</taxon>
        <taxon>Candidatus Nanohalococcus</taxon>
    </lineage>
</organism>
<name>A0ABY8CGB9_9ARCH</name>